<evidence type="ECO:0000256" key="2">
    <source>
        <dbReference type="ARBA" id="ARBA00022605"/>
    </source>
</evidence>
<evidence type="ECO:0000259" key="14">
    <source>
        <dbReference type="PROSITE" id="PS51384"/>
    </source>
</evidence>
<dbReference type="Gene3D" id="3.40.50.80">
    <property type="entry name" value="Nucleotide-binding domain of ferredoxin-NADP reductase (FNR) module"/>
    <property type="match status" value="1"/>
</dbReference>
<feature type="binding site" evidence="12">
    <location>
        <begin position="73"/>
        <end position="78"/>
    </location>
    <ligand>
        <name>FMN</name>
        <dbReference type="ChEBI" id="CHEBI:58210"/>
    </ligand>
</feature>
<evidence type="ECO:0000259" key="13">
    <source>
        <dbReference type="PROSITE" id="PS50902"/>
    </source>
</evidence>
<dbReference type="Proteomes" id="UP000007464">
    <property type="component" value="Chromosome"/>
</dbReference>
<dbReference type="InterPro" id="IPR003097">
    <property type="entry name" value="CysJ-like_FAD-binding"/>
</dbReference>
<evidence type="ECO:0000313" key="16">
    <source>
        <dbReference type="Proteomes" id="UP000007464"/>
    </source>
</evidence>
<dbReference type="AlphaFoldDB" id="E8Q5R9"/>
<proteinExistence type="predicted"/>
<keyword evidence="8 11" id="KW-0560">Oxidoreductase</keyword>
<feature type="binding site" evidence="12">
    <location>
        <begin position="534"/>
        <end position="535"/>
    </location>
    <ligand>
        <name>NADP(+)</name>
        <dbReference type="ChEBI" id="CHEBI:58349"/>
    </ligand>
</feature>
<keyword evidence="3 11" id="KW-0285">Flavoprotein</keyword>
<dbReference type="Pfam" id="PF00667">
    <property type="entry name" value="FAD_binding_1"/>
    <property type="match status" value="1"/>
</dbReference>
<dbReference type="NCBIfam" id="TIGR01931">
    <property type="entry name" value="cysJ"/>
    <property type="match status" value="1"/>
</dbReference>
<comment type="subunit">
    <text evidence="11">Alpha(8)-beta(8). The alpha component is a flavoprotein, the beta component is a hemoprotein.</text>
</comment>
<dbReference type="InterPro" id="IPR017938">
    <property type="entry name" value="Riboflavin_synthase-like_b-brl"/>
</dbReference>
<evidence type="ECO:0000256" key="8">
    <source>
        <dbReference type="ARBA" id="ARBA00023002"/>
    </source>
</evidence>
<dbReference type="InterPro" id="IPR023173">
    <property type="entry name" value="NADPH_Cyt_P450_Rdtase_alpha"/>
</dbReference>
<dbReference type="SUPFAM" id="SSF52218">
    <property type="entry name" value="Flavoproteins"/>
    <property type="match status" value="1"/>
</dbReference>
<feature type="binding site" evidence="12">
    <location>
        <position position="425"/>
    </location>
    <ligand>
        <name>FAD</name>
        <dbReference type="ChEBI" id="CHEBI:57692"/>
    </ligand>
</feature>
<keyword evidence="16" id="KW-1185">Reference proteome</keyword>
<dbReference type="EC" id="1.8.1.2" evidence="11"/>
<feature type="binding site" evidence="12">
    <location>
        <begin position="120"/>
        <end position="123"/>
    </location>
    <ligand>
        <name>FMN</name>
        <dbReference type="ChEBI" id="CHEBI:58210"/>
    </ligand>
</feature>
<dbReference type="Gene3D" id="2.40.30.10">
    <property type="entry name" value="Translation factors"/>
    <property type="match status" value="1"/>
</dbReference>
<gene>
    <name evidence="15" type="primary">cysJ</name>
    <name evidence="15" type="ordered locus">BVAF_159</name>
</gene>
<dbReference type="GO" id="GO:0050660">
    <property type="term" value="F:flavin adenine dinucleotide binding"/>
    <property type="evidence" value="ECO:0007669"/>
    <property type="project" value="InterPro"/>
</dbReference>
<comment type="cofactor">
    <cofactor evidence="11 12">
        <name>FAD</name>
        <dbReference type="ChEBI" id="CHEBI:57692"/>
    </cofactor>
    <text evidence="11 12">Binds 1 FAD per subunit.</text>
</comment>
<keyword evidence="9 11" id="KW-0198">Cysteine biosynthesis</keyword>
<dbReference type="GO" id="GO:0010181">
    <property type="term" value="F:FMN binding"/>
    <property type="evidence" value="ECO:0007669"/>
    <property type="project" value="InterPro"/>
</dbReference>
<dbReference type="PROSITE" id="PS51384">
    <property type="entry name" value="FAD_FR"/>
    <property type="match status" value="1"/>
</dbReference>
<evidence type="ECO:0000256" key="12">
    <source>
        <dbReference type="PIRSR" id="PIRSR000207-1"/>
    </source>
</evidence>
<organism evidence="15 16">
    <name type="scientific">Blochmanniella vafra (strain BVAF)</name>
    <dbReference type="NCBI Taxonomy" id="859654"/>
    <lineage>
        <taxon>Bacteria</taxon>
        <taxon>Pseudomonadati</taxon>
        <taxon>Pseudomonadota</taxon>
        <taxon>Gammaproteobacteria</taxon>
        <taxon>Enterobacterales</taxon>
        <taxon>Enterobacteriaceae</taxon>
        <taxon>ant endosymbionts</taxon>
        <taxon>Candidatus Blochmanniella</taxon>
    </lineage>
</organism>
<evidence type="ECO:0000256" key="11">
    <source>
        <dbReference type="PIRNR" id="PIRNR000207"/>
    </source>
</evidence>
<feature type="domain" description="Flavodoxin-like" evidence="13">
    <location>
        <begin position="67"/>
        <end position="205"/>
    </location>
</feature>
<dbReference type="InterPro" id="IPR008254">
    <property type="entry name" value="Flavodoxin/NO_synth"/>
</dbReference>
<keyword evidence="2 11" id="KW-0028">Amino-acid biosynthesis</keyword>
<keyword evidence="7 11" id="KW-0249">Electron transport</keyword>
<keyword evidence="1 11" id="KW-0813">Transport</keyword>
<accession>E8Q5R9</accession>
<comment type="function">
    <text evidence="11">Component of the sulfite reductase complex that catalyzes the 6-electron reduction of sulfite to sulfide. This is one of several activities required for the biosynthesis of L-cysteine from sulfate. The flavoprotein component catalyzes the electron flow from NADPH -&gt; FAD -&gt; FMN to the hemoprotein component.</text>
</comment>
<dbReference type="FunFam" id="3.40.50.80:FF:000001">
    <property type="entry name" value="NADPH--cytochrome P450 reductase 1"/>
    <property type="match status" value="1"/>
</dbReference>
<feature type="binding site" evidence="12">
    <location>
        <begin position="156"/>
        <end position="165"/>
    </location>
    <ligand>
        <name>FMN</name>
        <dbReference type="ChEBI" id="CHEBI:58210"/>
    </ligand>
</feature>
<feature type="binding site" evidence="12">
    <location>
        <begin position="419"/>
        <end position="421"/>
    </location>
    <ligand>
        <name>FAD</name>
        <dbReference type="ChEBI" id="CHEBI:57692"/>
    </ligand>
</feature>
<dbReference type="InterPro" id="IPR001709">
    <property type="entry name" value="Flavoprot_Pyr_Nucl_cyt_Rdtase"/>
</dbReference>
<dbReference type="InterPro" id="IPR001433">
    <property type="entry name" value="OxRdtase_FAD/NAD-bd"/>
</dbReference>
<evidence type="ECO:0000256" key="4">
    <source>
        <dbReference type="ARBA" id="ARBA00022643"/>
    </source>
</evidence>
<feature type="binding site" evidence="12">
    <location>
        <begin position="434"/>
        <end position="437"/>
    </location>
    <ligand>
        <name>FAD</name>
        <dbReference type="ChEBI" id="CHEBI:57692"/>
    </ligand>
</feature>
<dbReference type="Gene3D" id="3.40.50.360">
    <property type="match status" value="1"/>
</dbReference>
<evidence type="ECO:0000313" key="15">
    <source>
        <dbReference type="EMBL" id="ADV33566.1"/>
    </source>
</evidence>
<dbReference type="InterPro" id="IPR010199">
    <property type="entry name" value="CysJ"/>
</dbReference>
<dbReference type="Pfam" id="PF00175">
    <property type="entry name" value="NAD_binding_1"/>
    <property type="match status" value="1"/>
</dbReference>
<dbReference type="PIRSF" id="PIRSF000207">
    <property type="entry name" value="SiR-FP_CysJ"/>
    <property type="match status" value="1"/>
</dbReference>
<dbReference type="InterPro" id="IPR039261">
    <property type="entry name" value="FNR_nucleotide-bd"/>
</dbReference>
<comment type="cofactor">
    <cofactor evidence="11 12">
        <name>FMN</name>
        <dbReference type="ChEBI" id="CHEBI:58210"/>
    </cofactor>
    <text evidence="11 12">Binds 1 FMN per subunit.</text>
</comment>
<name>E8Q5R9_BLOVB</name>
<dbReference type="InterPro" id="IPR017927">
    <property type="entry name" value="FAD-bd_FR_type"/>
</dbReference>
<feature type="binding site" evidence="12">
    <location>
        <begin position="540"/>
        <end position="544"/>
    </location>
    <ligand>
        <name>NADP(+)</name>
        <dbReference type="ChEBI" id="CHEBI:58349"/>
    </ligand>
</feature>
<dbReference type="PRINTS" id="PR00369">
    <property type="entry name" value="FLAVODOXIN"/>
</dbReference>
<dbReference type="UniPathway" id="UPA00140">
    <property type="reaction ID" value="UER00207"/>
</dbReference>
<comment type="pathway">
    <text evidence="11">Sulfur metabolism; hydrogen sulfide biosynthesis; hydrogen sulfide from sulfite (NADPH route): step 1/1.</text>
</comment>
<keyword evidence="5 11" id="KW-0274">FAD</keyword>
<evidence type="ECO:0000256" key="7">
    <source>
        <dbReference type="ARBA" id="ARBA00022982"/>
    </source>
</evidence>
<evidence type="ECO:0000256" key="1">
    <source>
        <dbReference type="ARBA" id="ARBA00022448"/>
    </source>
</evidence>
<comment type="catalytic activity">
    <reaction evidence="10 11">
        <text>hydrogen sulfide + 3 NADP(+) + 3 H2O = sulfite + 3 NADPH + 4 H(+)</text>
        <dbReference type="Rhea" id="RHEA:13801"/>
        <dbReference type="ChEBI" id="CHEBI:15377"/>
        <dbReference type="ChEBI" id="CHEBI:15378"/>
        <dbReference type="ChEBI" id="CHEBI:17359"/>
        <dbReference type="ChEBI" id="CHEBI:29919"/>
        <dbReference type="ChEBI" id="CHEBI:57783"/>
        <dbReference type="ChEBI" id="CHEBI:58349"/>
        <dbReference type="EC" id="1.8.1.2"/>
    </reaction>
</comment>
<dbReference type="InterPro" id="IPR029039">
    <property type="entry name" value="Flavoprotein-like_sf"/>
</dbReference>
<evidence type="ECO:0000256" key="3">
    <source>
        <dbReference type="ARBA" id="ARBA00022630"/>
    </source>
</evidence>
<dbReference type="RefSeq" id="WP_013516491.1">
    <property type="nucleotide sequence ID" value="NC_014909.2"/>
</dbReference>
<dbReference type="PANTHER" id="PTHR19384:SF128">
    <property type="entry name" value="NADPH OXIDOREDUCTASE A"/>
    <property type="match status" value="1"/>
</dbReference>
<keyword evidence="4 11" id="KW-0288">FMN</keyword>
<dbReference type="GO" id="GO:0005829">
    <property type="term" value="C:cytosol"/>
    <property type="evidence" value="ECO:0007669"/>
    <property type="project" value="TreeGrafter"/>
</dbReference>
<feature type="binding site" evidence="12">
    <location>
        <position position="614"/>
    </location>
    <ligand>
        <name>FAD</name>
        <dbReference type="ChEBI" id="CHEBI:57692"/>
    </ligand>
</feature>
<keyword evidence="6 11" id="KW-0521">NADP</keyword>
<dbReference type="HOGENOM" id="CLU_001570_17_7_6"/>
<dbReference type="EMBL" id="CP002189">
    <property type="protein sequence ID" value="ADV33566.1"/>
    <property type="molecule type" value="Genomic_DNA"/>
</dbReference>
<evidence type="ECO:0000256" key="5">
    <source>
        <dbReference type="ARBA" id="ARBA00022827"/>
    </source>
</evidence>
<evidence type="ECO:0000256" key="10">
    <source>
        <dbReference type="ARBA" id="ARBA00052219"/>
    </source>
</evidence>
<protein>
    <recommendedName>
        <fullName evidence="11">Sulfite reductase [NADPH] flavoprotein alpha-component</fullName>
        <shortName evidence="11">SiR-FP</shortName>
        <ecNumber evidence="11">1.8.1.2</ecNumber>
    </recommendedName>
</protein>
<dbReference type="PANTHER" id="PTHR19384">
    <property type="entry name" value="NITRIC OXIDE SYNTHASE-RELATED"/>
    <property type="match status" value="1"/>
</dbReference>
<feature type="domain" description="FAD-binding FR-type" evidence="14">
    <location>
        <begin position="247"/>
        <end position="463"/>
    </location>
</feature>
<evidence type="ECO:0000256" key="9">
    <source>
        <dbReference type="ARBA" id="ARBA00023192"/>
    </source>
</evidence>
<dbReference type="CDD" id="cd06199">
    <property type="entry name" value="SiR"/>
    <property type="match status" value="1"/>
</dbReference>
<dbReference type="STRING" id="859654.BVAF_159"/>
<dbReference type="Gene3D" id="1.20.990.10">
    <property type="entry name" value="NADPH-cytochrome p450 Reductase, Chain A, domain 3"/>
    <property type="match status" value="1"/>
</dbReference>
<dbReference type="GO" id="GO:0019344">
    <property type="term" value="P:cysteine biosynthetic process"/>
    <property type="evidence" value="ECO:0007669"/>
    <property type="project" value="UniProtKB-KW"/>
</dbReference>
<feature type="binding site" evidence="12">
    <location>
        <position position="335"/>
    </location>
    <ligand>
        <name>FAD</name>
        <dbReference type="ChEBI" id="CHEBI:57692"/>
    </ligand>
</feature>
<dbReference type="SUPFAM" id="SSF63380">
    <property type="entry name" value="Riboflavin synthase domain-like"/>
    <property type="match status" value="1"/>
</dbReference>
<feature type="binding site" evidence="12">
    <location>
        <begin position="401"/>
        <end position="404"/>
    </location>
    <ligand>
        <name>FAD</name>
        <dbReference type="ChEBI" id="CHEBI:57692"/>
    </ligand>
</feature>
<dbReference type="PRINTS" id="PR00371">
    <property type="entry name" value="FPNCR"/>
</dbReference>
<evidence type="ECO:0000256" key="6">
    <source>
        <dbReference type="ARBA" id="ARBA00022857"/>
    </source>
</evidence>
<dbReference type="InterPro" id="IPR001094">
    <property type="entry name" value="Flavdoxin-like"/>
</dbReference>
<dbReference type="SUPFAM" id="SSF52343">
    <property type="entry name" value="Ferredoxin reductase-like, C-terminal NADP-linked domain"/>
    <property type="match status" value="1"/>
</dbReference>
<sequence length="614" mass="70519">MITLTPDQLSRLQSILNTLSRDQLIWVSGYLWGLINVNRFTDTTVSISTQNQVSSTKQRLSQLSDKIIIISASQTGNASQIAQKLYNDCIKSGLNATLFNARDYTCKNISEIKLLVLIISTYGEGDPPEEAIPLHKYLFSQKAMRMEDTSFVVLGLGDRSYEYFAKAGKDFDRRFEELGAIRLYNRVDLDIDFEDAANIWRKEIIEVLQNRISSDVTIFNSFSDKTIQKSAVVSSENCGDYSVYCKEFPFIACLSNRQKITSRNSMKDIHHLEFDISGSNLLYQPGDALGVWYENDYDLINELLELLKLTGDEWVNVKGQSMILCEALKDHYELTQNTSIFVEKIATITKNKMLLDLMTDRKKLKIYVLETPIIEMIRNISPDITLTAQNLLLALRSMRPRFYSISSAQLEVGEEIHITVSAVRYRVNGRLRSGGASSYLVDRLKENDKLRIFVEPNHNFRLPSDFSASIVMIGAGTGIAPFRAFMQHRVLNQATGRNWLFFGNLRFIDDFLYQTEWQRYVKEGVLSNIRTAWSRDQDHKVYIQNKILEDGSELWDWIEEGAYIYVCGDAKGMAHDVEKALISLTSKYGNMSTNQANDFWDTMRTQHRYQRDVY</sequence>
<dbReference type="KEGG" id="bva:BVAF_159"/>
<dbReference type="Pfam" id="PF00258">
    <property type="entry name" value="Flavodoxin_1"/>
    <property type="match status" value="1"/>
</dbReference>
<reference evidence="15 16" key="1">
    <citation type="journal article" date="2010" name="BMC Genomics">
        <title>Unprecedented loss of ammonia assimilation capability in a urease-encoding bacterial mutualist.</title>
        <authorList>
            <person name="Williams L.E."/>
            <person name="Wernegreen J.J."/>
        </authorList>
    </citation>
    <scope>NUCLEOTIDE SEQUENCE [LARGE SCALE GENOMIC DNA]</scope>
    <source>
        <strain evidence="15 16">BVAF</strain>
    </source>
</reference>
<dbReference type="PROSITE" id="PS50902">
    <property type="entry name" value="FLAVODOXIN_LIKE"/>
    <property type="match status" value="1"/>
</dbReference>
<dbReference type="OrthoDB" id="9816402at2"/>
<feature type="binding site" evidence="12">
    <location>
        <position position="576"/>
    </location>
    <ligand>
        <name>NADP(+)</name>
        <dbReference type="ChEBI" id="CHEBI:58349"/>
    </ligand>
</feature>
<dbReference type="GO" id="GO:0070814">
    <property type="term" value="P:hydrogen sulfide biosynthetic process"/>
    <property type="evidence" value="ECO:0007669"/>
    <property type="project" value="UniProtKB-UniPathway"/>
</dbReference>
<dbReference type="GO" id="GO:0004783">
    <property type="term" value="F:sulfite reductase (NADPH) activity"/>
    <property type="evidence" value="ECO:0007669"/>
    <property type="project" value="UniProtKB-EC"/>
</dbReference>